<protein>
    <submittedName>
        <fullName evidence="2">Uncharacterized protein</fullName>
    </submittedName>
</protein>
<evidence type="ECO:0000313" key="2">
    <source>
        <dbReference type="EMBL" id="KAK9018906.1"/>
    </source>
</evidence>
<feature type="region of interest" description="Disordered" evidence="1">
    <location>
        <begin position="1"/>
        <end position="29"/>
    </location>
</feature>
<organism evidence="2 3">
    <name type="scientific">Hibiscus sabdariffa</name>
    <name type="common">roselle</name>
    <dbReference type="NCBI Taxonomy" id="183260"/>
    <lineage>
        <taxon>Eukaryota</taxon>
        <taxon>Viridiplantae</taxon>
        <taxon>Streptophyta</taxon>
        <taxon>Embryophyta</taxon>
        <taxon>Tracheophyta</taxon>
        <taxon>Spermatophyta</taxon>
        <taxon>Magnoliopsida</taxon>
        <taxon>eudicotyledons</taxon>
        <taxon>Gunneridae</taxon>
        <taxon>Pentapetalae</taxon>
        <taxon>rosids</taxon>
        <taxon>malvids</taxon>
        <taxon>Malvales</taxon>
        <taxon>Malvaceae</taxon>
        <taxon>Malvoideae</taxon>
        <taxon>Hibiscus</taxon>
    </lineage>
</organism>
<proteinExistence type="predicted"/>
<name>A0ABR2S1N3_9ROSI</name>
<keyword evidence="3" id="KW-1185">Reference proteome</keyword>
<accession>A0ABR2S1N3</accession>
<comment type="caution">
    <text evidence="2">The sequence shown here is derived from an EMBL/GenBank/DDBJ whole genome shotgun (WGS) entry which is preliminary data.</text>
</comment>
<evidence type="ECO:0000256" key="1">
    <source>
        <dbReference type="SAM" id="MobiDB-lite"/>
    </source>
</evidence>
<gene>
    <name evidence="2" type="ORF">V6N11_033951</name>
</gene>
<dbReference type="Proteomes" id="UP001396334">
    <property type="component" value="Unassembled WGS sequence"/>
</dbReference>
<evidence type="ECO:0000313" key="3">
    <source>
        <dbReference type="Proteomes" id="UP001396334"/>
    </source>
</evidence>
<sequence length="105" mass="11999">MKPTEEGRKNSKKSREKLTDRSERSVSSDKNLTIDSLKLIVIQGVHTKIVALYQFANDIPLMTASRRACYCLKEGNSFLNWRSCRSSLTSHTRLSTGYHYTTRGQ</sequence>
<reference evidence="2 3" key="1">
    <citation type="journal article" date="2024" name="G3 (Bethesda)">
        <title>Genome assembly of Hibiscus sabdariffa L. provides insights into metabolisms of medicinal natural products.</title>
        <authorList>
            <person name="Kim T."/>
        </authorList>
    </citation>
    <scope>NUCLEOTIDE SEQUENCE [LARGE SCALE GENOMIC DNA]</scope>
    <source>
        <strain evidence="2">TK-2024</strain>
        <tissue evidence="2">Old leaves</tissue>
    </source>
</reference>
<feature type="compositionally biased region" description="Basic and acidic residues" evidence="1">
    <location>
        <begin position="16"/>
        <end position="27"/>
    </location>
</feature>
<dbReference type="EMBL" id="JBBPBN010000018">
    <property type="protein sequence ID" value="KAK9018906.1"/>
    <property type="molecule type" value="Genomic_DNA"/>
</dbReference>